<dbReference type="Gene3D" id="1.10.390.10">
    <property type="entry name" value="Neutral Protease Domain 2"/>
    <property type="match status" value="1"/>
</dbReference>
<feature type="domain" description="Peptidase M61 N-terminal" evidence="3">
    <location>
        <begin position="51"/>
        <end position="221"/>
    </location>
</feature>
<dbReference type="InterPro" id="IPR027268">
    <property type="entry name" value="Peptidase_M4/M1_CTD_sf"/>
</dbReference>
<dbReference type="InterPro" id="IPR007963">
    <property type="entry name" value="Peptidase_M61_catalytic"/>
</dbReference>
<keyword evidence="1" id="KW-0732">Signal</keyword>
<organism evidence="4">
    <name type="scientific">Caulobacter sp. 73W</name>
    <dbReference type="NCBI Taxonomy" id="3161137"/>
    <lineage>
        <taxon>Bacteria</taxon>
        <taxon>Pseudomonadati</taxon>
        <taxon>Pseudomonadota</taxon>
        <taxon>Alphaproteobacteria</taxon>
        <taxon>Caulobacterales</taxon>
        <taxon>Caulobacteraceae</taxon>
        <taxon>Caulobacter</taxon>
    </lineage>
</organism>
<evidence type="ECO:0000259" key="2">
    <source>
        <dbReference type="Pfam" id="PF05299"/>
    </source>
</evidence>
<dbReference type="Gene3D" id="2.60.40.3650">
    <property type="match status" value="1"/>
</dbReference>
<proteinExistence type="predicted"/>
<feature type="chain" id="PRO_5044208193" evidence="1">
    <location>
        <begin position="21"/>
        <end position="645"/>
    </location>
</feature>
<accession>A0AB39KVM7</accession>
<feature type="signal peptide" evidence="1">
    <location>
        <begin position="1"/>
        <end position="20"/>
    </location>
</feature>
<feature type="domain" description="Peptidase M61 catalytic" evidence="2">
    <location>
        <begin position="317"/>
        <end position="433"/>
    </location>
</feature>
<evidence type="ECO:0000313" key="4">
    <source>
        <dbReference type="EMBL" id="XDO97695.1"/>
    </source>
</evidence>
<gene>
    <name evidence="4" type="ORF">ABOZ73_04565</name>
</gene>
<dbReference type="Pfam" id="PF17899">
    <property type="entry name" value="Peptidase_M61_N"/>
    <property type="match status" value="1"/>
</dbReference>
<dbReference type="InterPro" id="IPR040756">
    <property type="entry name" value="Peptidase_M61_N"/>
</dbReference>
<dbReference type="RefSeq" id="WP_369061075.1">
    <property type="nucleotide sequence ID" value="NZ_CP158375.1"/>
</dbReference>
<sequence>MKAVLLAASALSLSFSAAVAAQNPPPQPLAMTPPITAARDVPYPGTIKLFVDATDTDRRIIRVKQSIPVDKAGPFTLLYPEWLPGNHAPRGPVDKVAGLVITAGGQRIDWTRDPVEVYAYHVNVPQGATSLEVEFQFLSPVTTDQGRIVVTNEMMNLQWNQLALYPAGWFTRQIPVEVALRLPDQWKFGVAMDVAGTADGVTTFKPVSFETLVDSPMFAGRYYRQFDLDPGGRSPVKLNVVADREELLAATPEQIEKHRNLVKQADKLYGTRQYDRYDFLLSLTDRMGGIGLEHHRSSENGVPPTYFTDWDKHAANRDLLPHEYTHSWNGKFRRGADLFTADFSVPMRNSMLWVYEGQTQYWGYVLSARSGLLTKQETLEAIASTAATYEARVGRTWRTVLDTTNDPITIARKAEPWTSFQRGEDYYSEGQLVWLDADTLIREKTGGKKSLDDFAKVFLGAEGKFDGSYVPLTYDFDGVVEALNKVVAHDWAGFLKARIYDVAPKAPLDGLARGGYRLVYKDTPTAYFKAGEARRKTTDLTYSLGVVVGGEGKLSAVQWEGPAFKAGLTNAGQIIAVNGIAYDAERLKTAITDAKASAKPIELLVKTAERYRTVQIPYYNGLRYPALERIAGTPARLDDILTPRK</sequence>
<dbReference type="Pfam" id="PF05299">
    <property type="entry name" value="Peptidase_M61"/>
    <property type="match status" value="1"/>
</dbReference>
<protein>
    <submittedName>
        <fullName evidence="4">Peptidase M61</fullName>
    </submittedName>
</protein>
<dbReference type="SUPFAM" id="SSF50156">
    <property type="entry name" value="PDZ domain-like"/>
    <property type="match status" value="1"/>
</dbReference>
<dbReference type="InterPro" id="IPR024191">
    <property type="entry name" value="Peptidase_M61"/>
</dbReference>
<dbReference type="AlphaFoldDB" id="A0AB39KVM7"/>
<dbReference type="EMBL" id="CP158375">
    <property type="protein sequence ID" value="XDO97695.1"/>
    <property type="molecule type" value="Genomic_DNA"/>
</dbReference>
<dbReference type="PIRSF" id="PIRSF016493">
    <property type="entry name" value="Glycyl_aminpptds"/>
    <property type="match status" value="1"/>
</dbReference>
<reference evidence="4" key="1">
    <citation type="submission" date="2024-06" db="EMBL/GenBank/DDBJ databases">
        <title>Caulobacter inopinatus, sp. nov.</title>
        <authorList>
            <person name="Donachie S.P."/>
        </authorList>
    </citation>
    <scope>NUCLEOTIDE SEQUENCE</scope>
    <source>
        <strain evidence="4">73W</strain>
    </source>
</reference>
<name>A0AB39KVM7_9CAUL</name>
<evidence type="ECO:0000259" key="3">
    <source>
        <dbReference type="Pfam" id="PF17899"/>
    </source>
</evidence>
<evidence type="ECO:0000256" key="1">
    <source>
        <dbReference type="SAM" id="SignalP"/>
    </source>
</evidence>
<dbReference type="InterPro" id="IPR036034">
    <property type="entry name" value="PDZ_sf"/>
</dbReference>